<reference evidence="2 3" key="1">
    <citation type="submission" date="2014-12" db="EMBL/GenBank/DDBJ databases">
        <title>Genome assembly of Enhygromyxa salina DSM 15201.</title>
        <authorList>
            <person name="Sharma G."/>
            <person name="Subramanian S."/>
        </authorList>
    </citation>
    <scope>NUCLEOTIDE SEQUENCE [LARGE SCALE GENOMIC DNA]</scope>
    <source>
        <strain evidence="2 3">DSM 15201</strain>
    </source>
</reference>
<protein>
    <submittedName>
        <fullName evidence="2">Uncharacterized protein</fullName>
    </submittedName>
</protein>
<evidence type="ECO:0000256" key="1">
    <source>
        <dbReference type="SAM" id="Phobius"/>
    </source>
</evidence>
<comment type="caution">
    <text evidence="2">The sequence shown here is derived from an EMBL/GenBank/DDBJ whole genome shotgun (WGS) entry which is preliminary data.</text>
</comment>
<keyword evidence="1" id="KW-1133">Transmembrane helix</keyword>
<evidence type="ECO:0000313" key="3">
    <source>
        <dbReference type="Proteomes" id="UP000031599"/>
    </source>
</evidence>
<organism evidence="2 3">
    <name type="scientific">Enhygromyxa salina</name>
    <dbReference type="NCBI Taxonomy" id="215803"/>
    <lineage>
        <taxon>Bacteria</taxon>
        <taxon>Pseudomonadati</taxon>
        <taxon>Myxococcota</taxon>
        <taxon>Polyangia</taxon>
        <taxon>Nannocystales</taxon>
        <taxon>Nannocystaceae</taxon>
        <taxon>Enhygromyxa</taxon>
    </lineage>
</organism>
<evidence type="ECO:0000313" key="2">
    <source>
        <dbReference type="EMBL" id="KIG14279.1"/>
    </source>
</evidence>
<dbReference type="RefSeq" id="WP_052553832.1">
    <property type="nucleotide sequence ID" value="NZ_JMCC02000075.1"/>
</dbReference>
<sequence length="395" mass="43158">MDALFVVVAELLIVPLILWGLIVLELTVGVAGSILAIIKGRRSPTEAAMHTWRSVRRRLLWSLIFLSSGLLLADLVFFDTLVTLALGSADDREDLDVSFSHADGSFILGRIELHQLTMSGVRGGDDPSASFEFQVDSLVIDVDTKALLTANFAVEEIAIEGVLGNFARLRASDPKPKPDQRGIELSREFSVDRLHFADVQVTLHDQATDHPRELGFELRELDLGPVHSNTAVFDLLYRARGHGSVAGHAFTLTAVTQAGIPQTTLELRDIPLEALADPLEQAAGIRAKGHADVEITNRYIEATDPQIDLAIELQLKNLELTPGEKTSMGTQLMLEMATRALTQLGDKFPLEFALTISRSELEGLRSFTESGIMERAADGIAKALRDKLQADDPPN</sequence>
<dbReference type="AlphaFoldDB" id="A0A0C1Z9N7"/>
<dbReference type="EMBL" id="JMCC02000075">
    <property type="protein sequence ID" value="KIG14279.1"/>
    <property type="molecule type" value="Genomic_DNA"/>
</dbReference>
<feature type="transmembrane region" description="Helical" evidence="1">
    <location>
        <begin position="12"/>
        <end position="38"/>
    </location>
</feature>
<name>A0A0C1Z9N7_9BACT</name>
<accession>A0A0C1Z9N7</accession>
<feature type="transmembrane region" description="Helical" evidence="1">
    <location>
        <begin position="59"/>
        <end position="78"/>
    </location>
</feature>
<keyword evidence="1" id="KW-0472">Membrane</keyword>
<dbReference type="Proteomes" id="UP000031599">
    <property type="component" value="Unassembled WGS sequence"/>
</dbReference>
<keyword evidence="1" id="KW-0812">Transmembrane</keyword>
<gene>
    <name evidence="2" type="ORF">DB30_06881</name>
</gene>
<proteinExistence type="predicted"/>